<proteinExistence type="predicted"/>
<dbReference type="Proteomes" id="UP001583177">
    <property type="component" value="Unassembled WGS sequence"/>
</dbReference>
<name>A0ABR3Y1N2_9PEZI</name>
<protein>
    <recommendedName>
        <fullName evidence="4">Roadblock/LAMTOR2 domain-containing protein</fullName>
    </recommendedName>
</protein>
<evidence type="ECO:0008006" key="4">
    <source>
        <dbReference type="Google" id="ProtNLM"/>
    </source>
</evidence>
<accession>A0ABR3Y1N2</accession>
<feature type="compositionally biased region" description="Low complexity" evidence="1">
    <location>
        <begin position="155"/>
        <end position="181"/>
    </location>
</feature>
<evidence type="ECO:0000313" key="2">
    <source>
        <dbReference type="EMBL" id="KAL1881773.1"/>
    </source>
</evidence>
<feature type="region of interest" description="Disordered" evidence="1">
    <location>
        <begin position="71"/>
        <end position="106"/>
    </location>
</feature>
<sequence length="296" mass="30084">MAHLRPPPLLLTKRLTSFLQLNLSQQITTLLLLSPDGKLLAYASQPPIPVATLRTHGTVAASLYTIHSNGADPDTIDAALPPGSSSRARRTSGGRASTGSTGGAAGPLAVTIQLESGTVLVIRRLRCGMLFVCMGPPADHDAQGSRPRTQQQNHTSQAQAGQQSAPTSSSSSQQQQATSQQNLQPPSAAAAADEPGANGHTPTSSPPPPPPAAAPQQPPSFAQHQHLGSPPETASIRSGGTAASAATATSSSSAVFGAGTAGVVATRRHAEELARWLDDKLGTLEVPDDGLAGVVG</sequence>
<feature type="compositionally biased region" description="Pro residues" evidence="1">
    <location>
        <begin position="204"/>
        <end position="218"/>
    </location>
</feature>
<dbReference type="Gene3D" id="3.30.450.30">
    <property type="entry name" value="Dynein light chain 2a, cytoplasmic"/>
    <property type="match status" value="1"/>
</dbReference>
<reference evidence="2 3" key="1">
    <citation type="journal article" date="2024" name="IMA Fungus">
        <title>IMA Genome - F19 : A genome assembly and annotation guide to empower mycologists, including annotated draft genome sequences of Ceratocystis pirilliformis, Diaporthe australafricana, Fusarium ophioides, Paecilomyces lecythidis, and Sporothrix stenoceras.</title>
        <authorList>
            <person name="Aylward J."/>
            <person name="Wilson A.M."/>
            <person name="Visagie C.M."/>
            <person name="Spraker J."/>
            <person name="Barnes I."/>
            <person name="Buitendag C."/>
            <person name="Ceriani C."/>
            <person name="Del Mar Angel L."/>
            <person name="du Plessis D."/>
            <person name="Fuchs T."/>
            <person name="Gasser K."/>
            <person name="Kramer D."/>
            <person name="Li W."/>
            <person name="Munsamy K."/>
            <person name="Piso A."/>
            <person name="Price J.L."/>
            <person name="Sonnekus B."/>
            <person name="Thomas C."/>
            <person name="van der Nest A."/>
            <person name="van Dijk A."/>
            <person name="van Heerden A."/>
            <person name="van Vuuren N."/>
            <person name="Yilmaz N."/>
            <person name="Duong T.A."/>
            <person name="van der Merwe N.A."/>
            <person name="Wingfield M.J."/>
            <person name="Wingfield B.D."/>
        </authorList>
    </citation>
    <scope>NUCLEOTIDE SEQUENCE [LARGE SCALE GENOMIC DNA]</scope>
    <source>
        <strain evidence="2 3">CMW 18300</strain>
    </source>
</reference>
<evidence type="ECO:0000313" key="3">
    <source>
        <dbReference type="Proteomes" id="UP001583177"/>
    </source>
</evidence>
<evidence type="ECO:0000256" key="1">
    <source>
        <dbReference type="SAM" id="MobiDB-lite"/>
    </source>
</evidence>
<organism evidence="2 3">
    <name type="scientific">Diaporthe australafricana</name>
    <dbReference type="NCBI Taxonomy" id="127596"/>
    <lineage>
        <taxon>Eukaryota</taxon>
        <taxon>Fungi</taxon>
        <taxon>Dikarya</taxon>
        <taxon>Ascomycota</taxon>
        <taxon>Pezizomycotina</taxon>
        <taxon>Sordariomycetes</taxon>
        <taxon>Sordariomycetidae</taxon>
        <taxon>Diaporthales</taxon>
        <taxon>Diaporthaceae</taxon>
        <taxon>Diaporthe</taxon>
    </lineage>
</organism>
<comment type="caution">
    <text evidence="2">The sequence shown here is derived from an EMBL/GenBank/DDBJ whole genome shotgun (WGS) entry which is preliminary data.</text>
</comment>
<dbReference type="EMBL" id="JAWRVE010000005">
    <property type="protein sequence ID" value="KAL1881773.1"/>
    <property type="molecule type" value="Genomic_DNA"/>
</dbReference>
<keyword evidence="3" id="KW-1185">Reference proteome</keyword>
<feature type="region of interest" description="Disordered" evidence="1">
    <location>
        <begin position="138"/>
        <end position="253"/>
    </location>
</feature>
<feature type="compositionally biased region" description="Low complexity" evidence="1">
    <location>
        <begin position="238"/>
        <end position="253"/>
    </location>
</feature>
<gene>
    <name evidence="2" type="ORF">Daus18300_000826</name>
</gene>